<dbReference type="PANTHER" id="PTHR30572">
    <property type="entry name" value="MEMBRANE COMPONENT OF TRANSPORTER-RELATED"/>
    <property type="match status" value="1"/>
</dbReference>
<evidence type="ECO:0000256" key="7">
    <source>
        <dbReference type="SAM" id="Phobius"/>
    </source>
</evidence>
<reference evidence="10 11" key="2">
    <citation type="submission" date="2020-03" db="EMBL/GenBank/DDBJ databases">
        <authorList>
            <person name="Ichikawa N."/>
            <person name="Kimura A."/>
            <person name="Kitahashi Y."/>
            <person name="Uohara A."/>
        </authorList>
    </citation>
    <scope>NUCLEOTIDE SEQUENCE [LARGE SCALE GENOMIC DNA]</scope>
    <source>
        <strain evidence="10 11">NBRC 105367</strain>
    </source>
</reference>
<feature type="transmembrane region" description="Helical" evidence="7">
    <location>
        <begin position="312"/>
        <end position="334"/>
    </location>
</feature>
<feature type="transmembrane region" description="Helical" evidence="7">
    <location>
        <begin position="266"/>
        <end position="291"/>
    </location>
</feature>
<evidence type="ECO:0000313" key="11">
    <source>
        <dbReference type="Proteomes" id="UP000503011"/>
    </source>
</evidence>
<sequence length="335" mass="34779">MRPADVVRVGAVGLRTRPLRVFLSALGIAIGIAAMISVVGVSASSRAELDRTLDRLGTNLLTVGPGQTLFGENSRLPKESLAMVGRIGPVESVSAVGRVPDVAVYRTDHIPRGQTGSIAVVAARLDLLETVAAEVASGSWLTAATSEYPGVVLGATAARRLDIRAPGVRVWLGGTWFSVVGILRPGQLAPELDQSAMVGWPAAEEHLGFDGHPTMIYTRSRESAVEDVRSVLAATANPEQPNEVQVSRPSDALEAQRATDATLNALLLGLGAVALLVGGVGVANTMVISVLERRAEIGLRRSLGATRGQVRIQFLAESLLLSALGGLGGVTLGVG</sequence>
<gene>
    <name evidence="10" type="ORF">Psuf_030660</name>
</gene>
<dbReference type="PANTHER" id="PTHR30572:SF4">
    <property type="entry name" value="ABC TRANSPORTER PERMEASE YTRF"/>
    <property type="match status" value="1"/>
</dbReference>
<dbReference type="InterPro" id="IPR025857">
    <property type="entry name" value="MacB_PCD"/>
</dbReference>
<organism evidence="10 11">
    <name type="scientific">Phytohabitans suffuscus</name>
    <dbReference type="NCBI Taxonomy" id="624315"/>
    <lineage>
        <taxon>Bacteria</taxon>
        <taxon>Bacillati</taxon>
        <taxon>Actinomycetota</taxon>
        <taxon>Actinomycetes</taxon>
        <taxon>Micromonosporales</taxon>
        <taxon>Micromonosporaceae</taxon>
    </lineage>
</organism>
<feature type="domain" description="ABC3 transporter permease C-terminal" evidence="8">
    <location>
        <begin position="270"/>
        <end position="334"/>
    </location>
</feature>
<dbReference type="InterPro" id="IPR050250">
    <property type="entry name" value="Macrolide_Exporter_MacB"/>
</dbReference>
<protein>
    <submittedName>
        <fullName evidence="10">ABC transporter permease</fullName>
    </submittedName>
</protein>
<evidence type="ECO:0000256" key="4">
    <source>
        <dbReference type="ARBA" id="ARBA00022989"/>
    </source>
</evidence>
<accession>A0A6F8YI92</accession>
<feature type="transmembrane region" description="Helical" evidence="7">
    <location>
        <begin position="21"/>
        <end position="43"/>
    </location>
</feature>
<keyword evidence="2" id="KW-1003">Cell membrane</keyword>
<keyword evidence="4 7" id="KW-1133">Transmembrane helix</keyword>
<comment type="similarity">
    <text evidence="6">Belongs to the ABC-4 integral membrane protein family.</text>
</comment>
<dbReference type="Pfam" id="PF12704">
    <property type="entry name" value="MacB_PCD"/>
    <property type="match status" value="1"/>
</dbReference>
<dbReference type="GO" id="GO:0005886">
    <property type="term" value="C:plasma membrane"/>
    <property type="evidence" value="ECO:0007669"/>
    <property type="project" value="UniProtKB-SubCell"/>
</dbReference>
<keyword evidence="3 7" id="KW-0812">Transmembrane</keyword>
<evidence type="ECO:0000256" key="6">
    <source>
        <dbReference type="ARBA" id="ARBA00038076"/>
    </source>
</evidence>
<comment type="subcellular location">
    <subcellularLocation>
        <location evidence="1">Cell membrane</location>
        <topology evidence="1">Multi-pass membrane protein</topology>
    </subcellularLocation>
</comment>
<evidence type="ECO:0000259" key="9">
    <source>
        <dbReference type="Pfam" id="PF12704"/>
    </source>
</evidence>
<dbReference type="Pfam" id="PF02687">
    <property type="entry name" value="FtsX"/>
    <property type="match status" value="1"/>
</dbReference>
<evidence type="ECO:0000259" key="8">
    <source>
        <dbReference type="Pfam" id="PF02687"/>
    </source>
</evidence>
<proteinExistence type="inferred from homology"/>
<dbReference type="GO" id="GO:0022857">
    <property type="term" value="F:transmembrane transporter activity"/>
    <property type="evidence" value="ECO:0007669"/>
    <property type="project" value="TreeGrafter"/>
</dbReference>
<dbReference type="AlphaFoldDB" id="A0A6F8YI92"/>
<evidence type="ECO:0000313" key="10">
    <source>
        <dbReference type="EMBL" id="BCB85753.1"/>
    </source>
</evidence>
<reference evidence="10 11" key="1">
    <citation type="submission" date="2020-03" db="EMBL/GenBank/DDBJ databases">
        <title>Whole genome shotgun sequence of Phytohabitans suffuscus NBRC 105367.</title>
        <authorList>
            <person name="Komaki H."/>
            <person name="Tamura T."/>
        </authorList>
    </citation>
    <scope>NUCLEOTIDE SEQUENCE [LARGE SCALE GENOMIC DNA]</scope>
    <source>
        <strain evidence="10 11">NBRC 105367</strain>
    </source>
</reference>
<dbReference type="Proteomes" id="UP000503011">
    <property type="component" value="Chromosome"/>
</dbReference>
<feature type="domain" description="MacB-like periplasmic core" evidence="9">
    <location>
        <begin position="22"/>
        <end position="224"/>
    </location>
</feature>
<evidence type="ECO:0000256" key="3">
    <source>
        <dbReference type="ARBA" id="ARBA00022692"/>
    </source>
</evidence>
<name>A0A6F8YI92_9ACTN</name>
<dbReference type="EMBL" id="AP022871">
    <property type="protein sequence ID" value="BCB85753.1"/>
    <property type="molecule type" value="Genomic_DNA"/>
</dbReference>
<evidence type="ECO:0000256" key="1">
    <source>
        <dbReference type="ARBA" id="ARBA00004651"/>
    </source>
</evidence>
<evidence type="ECO:0000256" key="5">
    <source>
        <dbReference type="ARBA" id="ARBA00023136"/>
    </source>
</evidence>
<dbReference type="KEGG" id="psuu:Psuf_030660"/>
<evidence type="ECO:0000256" key="2">
    <source>
        <dbReference type="ARBA" id="ARBA00022475"/>
    </source>
</evidence>
<keyword evidence="11" id="KW-1185">Reference proteome</keyword>
<dbReference type="InterPro" id="IPR003838">
    <property type="entry name" value="ABC3_permease_C"/>
</dbReference>
<keyword evidence="5 7" id="KW-0472">Membrane</keyword>